<keyword evidence="5 6" id="KW-0472">Membrane</keyword>
<organism evidence="8 9">
    <name type="scientific">Rhizocola hellebori</name>
    <dbReference type="NCBI Taxonomy" id="1392758"/>
    <lineage>
        <taxon>Bacteria</taxon>
        <taxon>Bacillati</taxon>
        <taxon>Actinomycetota</taxon>
        <taxon>Actinomycetes</taxon>
        <taxon>Micromonosporales</taxon>
        <taxon>Micromonosporaceae</taxon>
        <taxon>Rhizocola</taxon>
    </lineage>
</organism>
<keyword evidence="4 6" id="KW-1133">Transmembrane helix</keyword>
<dbReference type="RefSeq" id="WP_203913725.1">
    <property type="nucleotide sequence ID" value="NZ_BONY01000081.1"/>
</dbReference>
<keyword evidence="9" id="KW-1185">Reference proteome</keyword>
<feature type="transmembrane region" description="Helical" evidence="6">
    <location>
        <begin position="252"/>
        <end position="272"/>
    </location>
</feature>
<dbReference type="InterPro" id="IPR036259">
    <property type="entry name" value="MFS_trans_sf"/>
</dbReference>
<name>A0A8J3VKX7_9ACTN</name>
<feature type="transmembrane region" description="Helical" evidence="6">
    <location>
        <begin position="310"/>
        <end position="333"/>
    </location>
</feature>
<dbReference type="Gene3D" id="1.20.1250.20">
    <property type="entry name" value="MFS general substrate transporter like domains"/>
    <property type="match status" value="1"/>
</dbReference>
<dbReference type="SUPFAM" id="SSF103473">
    <property type="entry name" value="MFS general substrate transporter"/>
    <property type="match status" value="1"/>
</dbReference>
<comment type="caution">
    <text evidence="8">The sequence shown here is derived from an EMBL/GenBank/DDBJ whole genome shotgun (WGS) entry which is preliminary data.</text>
</comment>
<feature type="transmembrane region" description="Helical" evidence="6">
    <location>
        <begin position="345"/>
        <end position="363"/>
    </location>
</feature>
<dbReference type="PANTHER" id="PTHR23513:SF11">
    <property type="entry name" value="STAPHYLOFERRIN A TRANSPORTER"/>
    <property type="match status" value="1"/>
</dbReference>
<feature type="transmembrane region" description="Helical" evidence="6">
    <location>
        <begin position="21"/>
        <end position="41"/>
    </location>
</feature>
<feature type="transmembrane region" description="Helical" evidence="6">
    <location>
        <begin position="171"/>
        <end position="188"/>
    </location>
</feature>
<feature type="transmembrane region" description="Helical" evidence="6">
    <location>
        <begin position="141"/>
        <end position="165"/>
    </location>
</feature>
<dbReference type="CDD" id="cd06173">
    <property type="entry name" value="MFS_MefA_like"/>
    <property type="match status" value="1"/>
</dbReference>
<dbReference type="GO" id="GO:0022857">
    <property type="term" value="F:transmembrane transporter activity"/>
    <property type="evidence" value="ECO:0007669"/>
    <property type="project" value="InterPro"/>
</dbReference>
<feature type="transmembrane region" description="Helical" evidence="6">
    <location>
        <begin position="80"/>
        <end position="97"/>
    </location>
</feature>
<dbReference type="Proteomes" id="UP000612899">
    <property type="component" value="Unassembled WGS sequence"/>
</dbReference>
<evidence type="ECO:0000256" key="4">
    <source>
        <dbReference type="ARBA" id="ARBA00022989"/>
    </source>
</evidence>
<dbReference type="AlphaFoldDB" id="A0A8J3VKX7"/>
<accession>A0A8J3VKX7</accession>
<comment type="subcellular location">
    <subcellularLocation>
        <location evidence="1">Cell membrane</location>
        <topology evidence="1">Multi-pass membrane protein</topology>
    </subcellularLocation>
</comment>
<dbReference type="EMBL" id="BONY01000081">
    <property type="protein sequence ID" value="GIH10002.1"/>
    <property type="molecule type" value="Genomic_DNA"/>
</dbReference>
<evidence type="ECO:0000256" key="3">
    <source>
        <dbReference type="ARBA" id="ARBA00022692"/>
    </source>
</evidence>
<dbReference type="PROSITE" id="PS50850">
    <property type="entry name" value="MFS"/>
    <property type="match status" value="1"/>
</dbReference>
<protein>
    <submittedName>
        <fullName evidence="8">MFS transporter</fullName>
    </submittedName>
</protein>
<keyword evidence="3 6" id="KW-0812">Transmembrane</keyword>
<dbReference type="InterPro" id="IPR020846">
    <property type="entry name" value="MFS_dom"/>
</dbReference>
<dbReference type="Pfam" id="PF07690">
    <property type="entry name" value="MFS_1"/>
    <property type="match status" value="1"/>
</dbReference>
<dbReference type="PANTHER" id="PTHR23513">
    <property type="entry name" value="INTEGRAL MEMBRANE EFFLUX PROTEIN-RELATED"/>
    <property type="match status" value="1"/>
</dbReference>
<feature type="transmembrane region" description="Helical" evidence="6">
    <location>
        <begin position="103"/>
        <end position="120"/>
    </location>
</feature>
<feature type="transmembrane region" description="Helical" evidence="6">
    <location>
        <begin position="47"/>
        <end position="68"/>
    </location>
</feature>
<evidence type="ECO:0000313" key="8">
    <source>
        <dbReference type="EMBL" id="GIH10002.1"/>
    </source>
</evidence>
<gene>
    <name evidence="8" type="ORF">Rhe02_80690</name>
</gene>
<sequence length="419" mass="43333">MSFTSPALARSRWSDVYIASIAQFFGATGTFLVLVSLVLALQQRGASGIEVSILVICEALPMVVLGKLIGRLIDRYDSRLLLIVSGVGQMLACLALAQAEQFTAVIAGAVALSVVSGVAVPTRQALLPAMVVRDDLPKASAIGQTAGTAGMMAGPALAGFMVGGLGVRQTLMLAVLGFAATILAGLLLKTRRGGLAAAPAGDADPEPEWTLGSDRLLWSSAWGLTAVMAALSAVNVVLVFFMMRTLGSSEEVYGLIDTTWTIGMLAGAWIFGRAIRPTTVDTTLARLLFVLLGVVSLAMIGVASVQTALWIVPCYLIGGTQNGGLNVLMGTLMGRRVPQEARGRANAALGMRVQAGALVGYVLGGLSLEITDARWSVLACGVLGLFTALAVAPHVLRAGRLTNHDRTGATAQSGAYSVP</sequence>
<dbReference type="GO" id="GO:0005886">
    <property type="term" value="C:plasma membrane"/>
    <property type="evidence" value="ECO:0007669"/>
    <property type="project" value="UniProtKB-SubCell"/>
</dbReference>
<reference evidence="8" key="1">
    <citation type="submission" date="2021-01" db="EMBL/GenBank/DDBJ databases">
        <title>Whole genome shotgun sequence of Rhizocola hellebori NBRC 109834.</title>
        <authorList>
            <person name="Komaki H."/>
            <person name="Tamura T."/>
        </authorList>
    </citation>
    <scope>NUCLEOTIDE SEQUENCE</scope>
    <source>
        <strain evidence="8">NBRC 109834</strain>
    </source>
</reference>
<evidence type="ECO:0000256" key="6">
    <source>
        <dbReference type="SAM" id="Phobius"/>
    </source>
</evidence>
<evidence type="ECO:0000256" key="2">
    <source>
        <dbReference type="ARBA" id="ARBA00022475"/>
    </source>
</evidence>
<evidence type="ECO:0000313" key="9">
    <source>
        <dbReference type="Proteomes" id="UP000612899"/>
    </source>
</evidence>
<feature type="domain" description="Major facilitator superfamily (MFS) profile" evidence="7">
    <location>
        <begin position="216"/>
        <end position="419"/>
    </location>
</feature>
<feature type="transmembrane region" description="Helical" evidence="6">
    <location>
        <begin position="375"/>
        <end position="396"/>
    </location>
</feature>
<evidence type="ECO:0000259" key="7">
    <source>
        <dbReference type="PROSITE" id="PS50850"/>
    </source>
</evidence>
<feature type="transmembrane region" description="Helical" evidence="6">
    <location>
        <begin position="284"/>
        <end position="304"/>
    </location>
</feature>
<dbReference type="InterPro" id="IPR011701">
    <property type="entry name" value="MFS"/>
</dbReference>
<keyword evidence="2" id="KW-1003">Cell membrane</keyword>
<proteinExistence type="predicted"/>
<feature type="transmembrane region" description="Helical" evidence="6">
    <location>
        <begin position="221"/>
        <end position="246"/>
    </location>
</feature>
<evidence type="ECO:0000256" key="1">
    <source>
        <dbReference type="ARBA" id="ARBA00004651"/>
    </source>
</evidence>
<evidence type="ECO:0000256" key="5">
    <source>
        <dbReference type="ARBA" id="ARBA00023136"/>
    </source>
</evidence>